<dbReference type="Pfam" id="PF13275">
    <property type="entry name" value="S4_2"/>
    <property type="match status" value="1"/>
</dbReference>
<protein>
    <submittedName>
        <fullName evidence="2">RNA-binding S4 domain-containing protein</fullName>
    </submittedName>
</protein>
<sequence length="118" mass="13924">MKYTLFDDHITLQSLLKDLRIIQSGGAIKSFLQDNVVLVNNEKEMRRRRKLRLLDTVTIPELETTITITQPSDSEIKERKELLSEKERVTKIVRKINQESNFQKVRTNKKQKPRFPGM</sequence>
<reference evidence="2 3" key="1">
    <citation type="journal article" date="2023" name="Int. J. Syst. Evol. Microbiol.">
        <title>Streptococcus sciuri sp. nov., Staphylococcus marylandisciuri sp. nov. and Staphylococcus americanisciuri sp. nov., isolated from faeces of eastern grey squirrel (Sciurus carolinensis).</title>
        <authorList>
            <person name="Volokhov D.V."/>
            <person name="Zagorodnyaya T.A."/>
            <person name="Furtak V.A."/>
            <person name="Nattanmai G."/>
            <person name="Randall L."/>
            <person name="Jose S."/>
            <person name="Gao Y."/>
            <person name="Eisenberg T."/>
            <person name="Delmonte P."/>
            <person name="Blom J."/>
            <person name="Mitchell K.K."/>
        </authorList>
    </citation>
    <scope>NUCLEOTIDE SEQUENCE [LARGE SCALE GENOMIC DNA]</scope>
    <source>
        <strain evidence="2 3">SQ9-PEA</strain>
    </source>
</reference>
<dbReference type="PROSITE" id="PS50889">
    <property type="entry name" value="S4"/>
    <property type="match status" value="1"/>
</dbReference>
<dbReference type="SUPFAM" id="SSF55174">
    <property type="entry name" value="Alpha-L RNA-binding motif"/>
    <property type="match status" value="1"/>
</dbReference>
<evidence type="ECO:0000313" key="3">
    <source>
        <dbReference type="Proteomes" id="UP001206548"/>
    </source>
</evidence>
<gene>
    <name evidence="2" type="ORF">NXS10_03120</name>
</gene>
<dbReference type="InterPro" id="IPR036986">
    <property type="entry name" value="S4_RNA-bd_sf"/>
</dbReference>
<dbReference type="EMBL" id="JANUXX010000002">
    <property type="protein sequence ID" value="MCS4487964.1"/>
    <property type="molecule type" value="Genomic_DNA"/>
</dbReference>
<keyword evidence="1" id="KW-0694">RNA-binding</keyword>
<name>A0ABT2F6B0_9STRE</name>
<dbReference type="Gene3D" id="3.10.290.10">
    <property type="entry name" value="RNA-binding S4 domain"/>
    <property type="match status" value="1"/>
</dbReference>
<dbReference type="RefSeq" id="WP_259137557.1">
    <property type="nucleotide sequence ID" value="NZ_JANUXX010000002.1"/>
</dbReference>
<evidence type="ECO:0000256" key="1">
    <source>
        <dbReference type="PROSITE-ProRule" id="PRU00182"/>
    </source>
</evidence>
<organism evidence="2 3">
    <name type="scientific">Streptococcus sciuri</name>
    <dbReference type="NCBI Taxonomy" id="2973939"/>
    <lineage>
        <taxon>Bacteria</taxon>
        <taxon>Bacillati</taxon>
        <taxon>Bacillota</taxon>
        <taxon>Bacilli</taxon>
        <taxon>Lactobacillales</taxon>
        <taxon>Streptococcaceae</taxon>
        <taxon>Streptococcus</taxon>
    </lineage>
</organism>
<proteinExistence type="predicted"/>
<keyword evidence="3" id="KW-1185">Reference proteome</keyword>
<dbReference type="Proteomes" id="UP001206548">
    <property type="component" value="Unassembled WGS sequence"/>
</dbReference>
<accession>A0ABT2F6B0</accession>
<evidence type="ECO:0000313" key="2">
    <source>
        <dbReference type="EMBL" id="MCS4487964.1"/>
    </source>
</evidence>
<comment type="caution">
    <text evidence="2">The sequence shown here is derived from an EMBL/GenBank/DDBJ whole genome shotgun (WGS) entry which is preliminary data.</text>
</comment>